<dbReference type="PANTHER" id="PTHR34703:SF1">
    <property type="entry name" value="ANTIPORTER SUBUNIT MNHG2-RELATED"/>
    <property type="match status" value="1"/>
</dbReference>
<comment type="caution">
    <text evidence="3">The sequence shown here is derived from an EMBL/GenBank/DDBJ whole genome shotgun (WGS) entry which is preliminary data.</text>
</comment>
<dbReference type="Proteomes" id="UP000262621">
    <property type="component" value="Unassembled WGS sequence"/>
</dbReference>
<dbReference type="InterPro" id="IPR005133">
    <property type="entry name" value="PhaG_MnhG_YufB"/>
</dbReference>
<organism evidence="3 4">
    <name type="scientific">Micromonospora craniellae</name>
    <dbReference type="NCBI Taxonomy" id="2294034"/>
    <lineage>
        <taxon>Bacteria</taxon>
        <taxon>Bacillati</taxon>
        <taxon>Actinomycetota</taxon>
        <taxon>Actinomycetes</taxon>
        <taxon>Micromonosporales</taxon>
        <taxon>Micromonosporaceae</taxon>
        <taxon>Micromonospora</taxon>
    </lineage>
</organism>
<reference evidence="3 4" key="1">
    <citation type="submission" date="2018-08" db="EMBL/GenBank/DDBJ databases">
        <title>Verrucosispora craniellae sp. nov., isolated from a marine sponge in the South China Sea.</title>
        <authorList>
            <person name="Li L."/>
            <person name="Lin H.W."/>
        </authorList>
    </citation>
    <scope>NUCLEOTIDE SEQUENCE [LARGE SCALE GENOMIC DNA]</scope>
    <source>
        <strain evidence="3 4">LHW63014</strain>
    </source>
</reference>
<dbReference type="RefSeq" id="WP_117230035.1">
    <property type="nucleotide sequence ID" value="NZ_CP061725.1"/>
</dbReference>
<feature type="transmembrane region" description="Helical" evidence="2">
    <location>
        <begin position="66"/>
        <end position="85"/>
    </location>
</feature>
<feature type="transmembrane region" description="Helical" evidence="2">
    <location>
        <begin position="6"/>
        <end position="25"/>
    </location>
</feature>
<name>A0A372FUE7_9ACTN</name>
<comment type="similarity">
    <text evidence="1">Belongs to the CPA3 antiporters (TC 2.A.63) subunit G family.</text>
</comment>
<evidence type="ECO:0000256" key="1">
    <source>
        <dbReference type="ARBA" id="ARBA00008404"/>
    </source>
</evidence>
<dbReference type="Pfam" id="PF03334">
    <property type="entry name" value="PhaG_MnhG_YufB"/>
    <property type="match status" value="1"/>
</dbReference>
<gene>
    <name evidence="3" type="ORF">D0Q02_22660</name>
</gene>
<keyword evidence="2" id="KW-0472">Membrane</keyword>
<evidence type="ECO:0000313" key="3">
    <source>
        <dbReference type="EMBL" id="RFS44375.1"/>
    </source>
</evidence>
<accession>A0A372FUE7</accession>
<keyword evidence="2" id="KW-1133">Transmembrane helix</keyword>
<feature type="transmembrane region" description="Helical" evidence="2">
    <location>
        <begin position="37"/>
        <end position="60"/>
    </location>
</feature>
<dbReference type="PANTHER" id="PTHR34703">
    <property type="entry name" value="ANTIPORTER SUBUNIT MNHG2-RELATED"/>
    <property type="match status" value="1"/>
</dbReference>
<dbReference type="GO" id="GO:0015385">
    <property type="term" value="F:sodium:proton antiporter activity"/>
    <property type="evidence" value="ECO:0007669"/>
    <property type="project" value="TreeGrafter"/>
</dbReference>
<dbReference type="EMBL" id="QVFU01000031">
    <property type="protein sequence ID" value="RFS44375.1"/>
    <property type="molecule type" value="Genomic_DNA"/>
</dbReference>
<keyword evidence="2" id="KW-0812">Transmembrane</keyword>
<keyword evidence="4" id="KW-1185">Reference proteome</keyword>
<dbReference type="OrthoDB" id="3430023at2"/>
<protein>
    <submittedName>
        <fullName evidence="3">Sodium:proton antiporter</fullName>
    </submittedName>
</protein>
<sequence length="112" mass="11440">MTLEIVGQVLALLGAAIFVAAAIGLHRLPDPYTRTSAVATAAGLGVTFIVAGAALIAPHLPNTVKAIIAIVLQLATSAVGGMVIARAAVLSRHRFSTDTVTGEITDQPERES</sequence>
<evidence type="ECO:0000256" key="2">
    <source>
        <dbReference type="SAM" id="Phobius"/>
    </source>
</evidence>
<evidence type="ECO:0000313" key="4">
    <source>
        <dbReference type="Proteomes" id="UP000262621"/>
    </source>
</evidence>
<proteinExistence type="inferred from homology"/>
<dbReference type="AlphaFoldDB" id="A0A372FUE7"/>